<dbReference type="Proteomes" id="UP000230002">
    <property type="component" value="Unassembled WGS sequence"/>
</dbReference>
<comment type="caution">
    <text evidence="1">The sequence shown here is derived from an EMBL/GenBank/DDBJ whole genome shotgun (WGS) entry which is preliminary data.</text>
</comment>
<protein>
    <submittedName>
        <fullName evidence="1">Uncharacterized protein</fullName>
    </submittedName>
</protein>
<dbReference type="EMBL" id="AYKW01000003">
    <property type="protein sequence ID" value="PIL35679.1"/>
    <property type="molecule type" value="Genomic_DNA"/>
</dbReference>
<reference evidence="1 2" key="1">
    <citation type="journal article" date="2015" name="Sci. Rep.">
        <title>Chromosome-level genome map provides insights into diverse defense mechanisms in the medicinal fungus Ganoderma sinense.</title>
        <authorList>
            <person name="Zhu Y."/>
            <person name="Xu J."/>
            <person name="Sun C."/>
            <person name="Zhou S."/>
            <person name="Xu H."/>
            <person name="Nelson D.R."/>
            <person name="Qian J."/>
            <person name="Song J."/>
            <person name="Luo H."/>
            <person name="Xiang L."/>
            <person name="Li Y."/>
            <person name="Xu Z."/>
            <person name="Ji A."/>
            <person name="Wang L."/>
            <person name="Lu S."/>
            <person name="Hayward A."/>
            <person name="Sun W."/>
            <person name="Li X."/>
            <person name="Schwartz D.C."/>
            <person name="Wang Y."/>
            <person name="Chen S."/>
        </authorList>
    </citation>
    <scope>NUCLEOTIDE SEQUENCE [LARGE SCALE GENOMIC DNA]</scope>
    <source>
        <strain evidence="1 2">ZZ0214-1</strain>
    </source>
</reference>
<dbReference type="AlphaFoldDB" id="A0A2G8SPI4"/>
<keyword evidence="2" id="KW-1185">Reference proteome</keyword>
<gene>
    <name evidence="1" type="ORF">GSI_02409</name>
</gene>
<organism evidence="1 2">
    <name type="scientific">Ganoderma sinense ZZ0214-1</name>
    <dbReference type="NCBI Taxonomy" id="1077348"/>
    <lineage>
        <taxon>Eukaryota</taxon>
        <taxon>Fungi</taxon>
        <taxon>Dikarya</taxon>
        <taxon>Basidiomycota</taxon>
        <taxon>Agaricomycotina</taxon>
        <taxon>Agaricomycetes</taxon>
        <taxon>Polyporales</taxon>
        <taxon>Polyporaceae</taxon>
        <taxon>Ganoderma</taxon>
    </lineage>
</organism>
<evidence type="ECO:0000313" key="2">
    <source>
        <dbReference type="Proteomes" id="UP000230002"/>
    </source>
</evidence>
<accession>A0A2G8SPI4</accession>
<sequence length="148" mass="16358">MHPKDAIWQFYETLVGEDGKLVQYLTNKTNKCVWCIPCLDKYMALKHTAETTSIGCHEPGPSQARSKAVLRAEAKKPELATLATNWKEKALVLFTNGAPSGVVPICSKVDTMRSHSRRCPHTTDASYRREAQLCELLQPDGPALSTAS</sequence>
<proteinExistence type="predicted"/>
<name>A0A2G8SPI4_9APHY</name>
<evidence type="ECO:0000313" key="1">
    <source>
        <dbReference type="EMBL" id="PIL35679.1"/>
    </source>
</evidence>